<dbReference type="PRINTS" id="PR00081">
    <property type="entry name" value="GDHRDH"/>
</dbReference>
<keyword evidence="2" id="KW-0521">NADP</keyword>
<evidence type="ECO:0000313" key="5">
    <source>
        <dbReference type="Proteomes" id="UP000738349"/>
    </source>
</evidence>
<dbReference type="GO" id="GO:0016616">
    <property type="term" value="F:oxidoreductase activity, acting on the CH-OH group of donors, NAD or NADP as acceptor"/>
    <property type="evidence" value="ECO:0007669"/>
    <property type="project" value="TreeGrafter"/>
</dbReference>
<proteinExistence type="inferred from homology"/>
<dbReference type="PANTHER" id="PTHR42760:SF115">
    <property type="entry name" value="3-OXOACYL-[ACYL-CARRIER-PROTEIN] REDUCTASE FABG"/>
    <property type="match status" value="1"/>
</dbReference>
<sequence>MKLHFPGVALVTGSGSGIGRATAQLFAKEGCTRIAIADIDTASVQDLKVLIKKEYPDTKVAALHVDIASEDSVNDMVSTIVEEFGRIDYACNAAGILLPGPTDQCPVSSFDLQQQVNLRGTWLCQKAQIKQMLQQEPIKADDGHFTARGSIANVASMCAFMAYDHLPAYCASKHGILGFTRADGLRYAKQGIRVNAICPGVIRTPMLGDVPDGGDGMDVQDMVSEMAIGRFGTPEEVAECLVWITSARASLVTGSTISPNGGMVGV</sequence>
<gene>
    <name evidence="4" type="ORF">EDB81DRAFT_884932</name>
</gene>
<dbReference type="PRINTS" id="PR00080">
    <property type="entry name" value="SDRFAMILY"/>
</dbReference>
<evidence type="ECO:0000313" key="4">
    <source>
        <dbReference type="EMBL" id="KAH7141874.1"/>
    </source>
</evidence>
<evidence type="ECO:0000256" key="2">
    <source>
        <dbReference type="ARBA" id="ARBA00022857"/>
    </source>
</evidence>
<comment type="caution">
    <text evidence="4">The sequence shown here is derived from an EMBL/GenBank/DDBJ whole genome shotgun (WGS) entry which is preliminary data.</text>
</comment>
<comment type="similarity">
    <text evidence="1">Belongs to the short-chain dehydrogenases/reductases (SDR) family.</text>
</comment>
<dbReference type="FunFam" id="3.40.50.720:FF:000084">
    <property type="entry name" value="Short-chain dehydrogenase reductase"/>
    <property type="match status" value="1"/>
</dbReference>
<accession>A0A9P9EQD0</accession>
<keyword evidence="5" id="KW-1185">Reference proteome</keyword>
<protein>
    <submittedName>
        <fullName evidence="4">Uncharacterized protein</fullName>
    </submittedName>
</protein>
<dbReference type="Pfam" id="PF13561">
    <property type="entry name" value="adh_short_C2"/>
    <property type="match status" value="1"/>
</dbReference>
<dbReference type="InterPro" id="IPR002347">
    <property type="entry name" value="SDR_fam"/>
</dbReference>
<reference evidence="4" key="1">
    <citation type="journal article" date="2021" name="Nat. Commun.">
        <title>Genetic determinants of endophytism in the Arabidopsis root mycobiome.</title>
        <authorList>
            <person name="Mesny F."/>
            <person name="Miyauchi S."/>
            <person name="Thiergart T."/>
            <person name="Pickel B."/>
            <person name="Atanasova L."/>
            <person name="Karlsson M."/>
            <person name="Huettel B."/>
            <person name="Barry K.W."/>
            <person name="Haridas S."/>
            <person name="Chen C."/>
            <person name="Bauer D."/>
            <person name="Andreopoulos W."/>
            <person name="Pangilinan J."/>
            <person name="LaButti K."/>
            <person name="Riley R."/>
            <person name="Lipzen A."/>
            <person name="Clum A."/>
            <person name="Drula E."/>
            <person name="Henrissat B."/>
            <person name="Kohler A."/>
            <person name="Grigoriev I.V."/>
            <person name="Martin F.M."/>
            <person name="Hacquard S."/>
        </authorList>
    </citation>
    <scope>NUCLEOTIDE SEQUENCE</scope>
    <source>
        <strain evidence="4">MPI-CAGE-AT-0147</strain>
    </source>
</reference>
<dbReference type="CDD" id="cd05233">
    <property type="entry name" value="SDR_c"/>
    <property type="match status" value="1"/>
</dbReference>
<evidence type="ECO:0000256" key="3">
    <source>
        <dbReference type="ARBA" id="ARBA00023002"/>
    </source>
</evidence>
<name>A0A9P9EQD0_9HYPO</name>
<evidence type="ECO:0000256" key="1">
    <source>
        <dbReference type="ARBA" id="ARBA00006484"/>
    </source>
</evidence>
<dbReference type="InterPro" id="IPR036291">
    <property type="entry name" value="NAD(P)-bd_dom_sf"/>
</dbReference>
<organism evidence="4 5">
    <name type="scientific">Dactylonectria macrodidyma</name>
    <dbReference type="NCBI Taxonomy" id="307937"/>
    <lineage>
        <taxon>Eukaryota</taxon>
        <taxon>Fungi</taxon>
        <taxon>Dikarya</taxon>
        <taxon>Ascomycota</taxon>
        <taxon>Pezizomycotina</taxon>
        <taxon>Sordariomycetes</taxon>
        <taxon>Hypocreomycetidae</taxon>
        <taxon>Hypocreales</taxon>
        <taxon>Nectriaceae</taxon>
        <taxon>Dactylonectria</taxon>
    </lineage>
</organism>
<keyword evidence="3" id="KW-0560">Oxidoreductase</keyword>
<dbReference type="Proteomes" id="UP000738349">
    <property type="component" value="Unassembled WGS sequence"/>
</dbReference>
<dbReference type="SUPFAM" id="SSF51735">
    <property type="entry name" value="NAD(P)-binding Rossmann-fold domains"/>
    <property type="match status" value="1"/>
</dbReference>
<dbReference type="AlphaFoldDB" id="A0A9P9EQD0"/>
<dbReference type="Gene3D" id="3.40.50.720">
    <property type="entry name" value="NAD(P)-binding Rossmann-like Domain"/>
    <property type="match status" value="1"/>
</dbReference>
<dbReference type="EMBL" id="JAGMUV010000010">
    <property type="protein sequence ID" value="KAH7141874.1"/>
    <property type="molecule type" value="Genomic_DNA"/>
</dbReference>
<dbReference type="PANTHER" id="PTHR42760">
    <property type="entry name" value="SHORT-CHAIN DEHYDROGENASES/REDUCTASES FAMILY MEMBER"/>
    <property type="match status" value="1"/>
</dbReference>
<dbReference type="OrthoDB" id="47007at2759"/>